<accession>A0A0B2SET2</accession>
<gene>
    <name evidence="1" type="ORF">glysoja_036996</name>
</gene>
<protein>
    <submittedName>
        <fullName evidence="1">Uncharacterized protein</fullName>
    </submittedName>
</protein>
<dbReference type="EMBL" id="KN644090">
    <property type="protein sequence ID" value="KHN42822.1"/>
    <property type="molecule type" value="Genomic_DNA"/>
</dbReference>
<sequence>MSCHITEALANLPTRRLLRHLKNEPSKGAYGTRRNEALWNQIVKPPDISFDAVTNYHSQWQAARTTTGSNQTPPALDQVIKWSPPPQNYIKCNLNAAGITD</sequence>
<dbReference type="Proteomes" id="UP000053555">
    <property type="component" value="Unassembled WGS sequence"/>
</dbReference>
<organism evidence="1">
    <name type="scientific">Glycine soja</name>
    <name type="common">Wild soybean</name>
    <dbReference type="NCBI Taxonomy" id="3848"/>
    <lineage>
        <taxon>Eukaryota</taxon>
        <taxon>Viridiplantae</taxon>
        <taxon>Streptophyta</taxon>
        <taxon>Embryophyta</taxon>
        <taxon>Tracheophyta</taxon>
        <taxon>Spermatophyta</taxon>
        <taxon>Magnoliopsida</taxon>
        <taxon>eudicotyledons</taxon>
        <taxon>Gunneridae</taxon>
        <taxon>Pentapetalae</taxon>
        <taxon>rosids</taxon>
        <taxon>fabids</taxon>
        <taxon>Fabales</taxon>
        <taxon>Fabaceae</taxon>
        <taxon>Papilionoideae</taxon>
        <taxon>50 kb inversion clade</taxon>
        <taxon>NPAAA clade</taxon>
        <taxon>indigoferoid/millettioid clade</taxon>
        <taxon>Phaseoleae</taxon>
        <taxon>Glycine</taxon>
        <taxon>Glycine subgen. Soja</taxon>
    </lineage>
</organism>
<dbReference type="AlphaFoldDB" id="A0A0B2SET2"/>
<name>A0A0B2SET2_GLYSO</name>
<evidence type="ECO:0000313" key="1">
    <source>
        <dbReference type="EMBL" id="KHN42822.1"/>
    </source>
</evidence>
<proteinExistence type="predicted"/>
<reference evidence="1" key="1">
    <citation type="submission" date="2014-07" db="EMBL/GenBank/DDBJ databases">
        <title>Identification of a novel salt tolerance gene in wild soybean by whole-genome sequencing.</title>
        <authorList>
            <person name="Lam H.-M."/>
            <person name="Qi X."/>
            <person name="Li M.-W."/>
            <person name="Liu X."/>
            <person name="Xie M."/>
            <person name="Ni M."/>
            <person name="Xu X."/>
        </authorList>
    </citation>
    <scope>NUCLEOTIDE SEQUENCE [LARGE SCALE GENOMIC DNA]</scope>
    <source>
        <tissue evidence="1">Root</tissue>
    </source>
</reference>